<dbReference type="Pfam" id="PF02517">
    <property type="entry name" value="Rce1-like"/>
    <property type="match status" value="1"/>
</dbReference>
<keyword evidence="3" id="KW-0645">Protease</keyword>
<feature type="transmembrane region" description="Helical" evidence="1">
    <location>
        <begin position="168"/>
        <end position="189"/>
    </location>
</feature>
<keyword evidence="6" id="KW-1185">Reference proteome</keyword>
<feature type="domain" description="CAAX prenyl protease 2/Lysostaphin resistance protein A-like" evidence="2">
    <location>
        <begin position="135"/>
        <end position="222"/>
    </location>
</feature>
<dbReference type="AlphaFoldDB" id="A0AAC8Q8N0"/>
<dbReference type="Proteomes" id="UP000256345">
    <property type="component" value="Unassembled WGS sequence"/>
</dbReference>
<feature type="transmembrane region" description="Helical" evidence="1">
    <location>
        <begin position="45"/>
        <end position="65"/>
    </location>
</feature>
<dbReference type="GO" id="GO:0006508">
    <property type="term" value="P:proteolysis"/>
    <property type="evidence" value="ECO:0007669"/>
    <property type="project" value="UniProtKB-KW"/>
</dbReference>
<keyword evidence="1" id="KW-0472">Membrane</keyword>
<dbReference type="EMBL" id="CP011509">
    <property type="protein sequence ID" value="AKJ03085.1"/>
    <property type="molecule type" value="Genomic_DNA"/>
</dbReference>
<evidence type="ECO:0000256" key="1">
    <source>
        <dbReference type="SAM" id="Phobius"/>
    </source>
</evidence>
<accession>A0AAC8Q8N0</accession>
<dbReference type="RefSeq" id="WP_053066622.1">
    <property type="nucleotide sequence ID" value="NZ_CP011509.1"/>
</dbReference>
<keyword evidence="3" id="KW-0378">Hydrolase</keyword>
<proteinExistence type="predicted"/>
<evidence type="ECO:0000313" key="4">
    <source>
        <dbReference type="EMBL" id="REG25207.1"/>
    </source>
</evidence>
<keyword evidence="1" id="KW-1133">Transmembrane helix</keyword>
<feature type="transmembrane region" description="Helical" evidence="1">
    <location>
        <begin position="248"/>
        <end position="269"/>
    </location>
</feature>
<evidence type="ECO:0000259" key="2">
    <source>
        <dbReference type="Pfam" id="PF02517"/>
    </source>
</evidence>
<reference evidence="4 6" key="2">
    <citation type="submission" date="2018-08" db="EMBL/GenBank/DDBJ databases">
        <title>Genomic Encyclopedia of Archaeal and Bacterial Type Strains, Phase II (KMG-II): from individual species to whole genera.</title>
        <authorList>
            <person name="Goeker M."/>
        </authorList>
    </citation>
    <scope>NUCLEOTIDE SEQUENCE [LARGE SCALE GENOMIC DNA]</scope>
    <source>
        <strain evidence="4 6">DSM 2261</strain>
    </source>
</reference>
<dbReference type="KEGG" id="age:AA314_04711"/>
<dbReference type="PANTHER" id="PTHR36435">
    <property type="entry name" value="SLR1288 PROTEIN"/>
    <property type="match status" value="1"/>
</dbReference>
<keyword evidence="1" id="KW-0812">Transmembrane</keyword>
<dbReference type="GO" id="GO:0004175">
    <property type="term" value="F:endopeptidase activity"/>
    <property type="evidence" value="ECO:0007669"/>
    <property type="project" value="UniProtKB-ARBA"/>
</dbReference>
<feature type="transmembrane region" description="Helical" evidence="1">
    <location>
        <begin position="134"/>
        <end position="156"/>
    </location>
</feature>
<evidence type="ECO:0000313" key="5">
    <source>
        <dbReference type="Proteomes" id="UP000035579"/>
    </source>
</evidence>
<dbReference type="EMBL" id="QUMU01000013">
    <property type="protein sequence ID" value="REG25207.1"/>
    <property type="molecule type" value="Genomic_DNA"/>
</dbReference>
<feature type="transmembrane region" description="Helical" evidence="1">
    <location>
        <begin position="209"/>
        <end position="228"/>
    </location>
</feature>
<dbReference type="GO" id="GO:0080120">
    <property type="term" value="P:CAAX-box protein maturation"/>
    <property type="evidence" value="ECO:0007669"/>
    <property type="project" value="UniProtKB-ARBA"/>
</dbReference>
<feature type="transmembrane region" description="Helical" evidence="1">
    <location>
        <begin position="21"/>
        <end position="39"/>
    </location>
</feature>
<dbReference type="InterPro" id="IPR052710">
    <property type="entry name" value="CAAX_protease"/>
</dbReference>
<reference evidence="3 5" key="1">
    <citation type="submission" date="2015-05" db="EMBL/GenBank/DDBJ databases">
        <title>Genome assembly of Archangium gephyra DSM 2261.</title>
        <authorList>
            <person name="Sharma G."/>
            <person name="Subramanian S."/>
        </authorList>
    </citation>
    <scope>NUCLEOTIDE SEQUENCE [LARGE SCALE GENOMIC DNA]</scope>
    <source>
        <strain evidence="3 5">DSM 2261</strain>
    </source>
</reference>
<gene>
    <name evidence="3" type="ORF">AA314_04711</name>
    <name evidence="4" type="ORF">ATI61_113271</name>
</gene>
<organism evidence="3 5">
    <name type="scientific">Archangium gephyra</name>
    <dbReference type="NCBI Taxonomy" id="48"/>
    <lineage>
        <taxon>Bacteria</taxon>
        <taxon>Pseudomonadati</taxon>
        <taxon>Myxococcota</taxon>
        <taxon>Myxococcia</taxon>
        <taxon>Myxococcales</taxon>
        <taxon>Cystobacterineae</taxon>
        <taxon>Archangiaceae</taxon>
        <taxon>Archangium</taxon>
    </lineage>
</organism>
<evidence type="ECO:0000313" key="3">
    <source>
        <dbReference type="EMBL" id="AKJ03085.1"/>
    </source>
</evidence>
<evidence type="ECO:0000313" key="6">
    <source>
        <dbReference type="Proteomes" id="UP000256345"/>
    </source>
</evidence>
<dbReference type="Proteomes" id="UP000035579">
    <property type="component" value="Chromosome"/>
</dbReference>
<protein>
    <submittedName>
        <fullName evidence="3">CAAX amino terminal protease family protein</fullName>
    </submittedName>
</protein>
<dbReference type="InterPro" id="IPR003675">
    <property type="entry name" value="Rce1/LyrA-like_dom"/>
</dbReference>
<name>A0AAC8Q8N0_9BACT</name>
<feature type="transmembrane region" description="Helical" evidence="1">
    <location>
        <begin position="77"/>
        <end position="104"/>
    </location>
</feature>
<dbReference type="PANTHER" id="PTHR36435:SF1">
    <property type="entry name" value="CAAX AMINO TERMINAL PROTEASE FAMILY PROTEIN"/>
    <property type="match status" value="1"/>
</dbReference>
<sequence>MEEVSPSPPTPSPHLRDPRTVAVLAAAAVFVAFLASGLLVQTLNVAFGIWFTQIFVFVGLGWLVLRATGRDPARYTGLAFPGLAPVAFGFVLGLANFFAIVAPIQYVAQSLLPPAWREIYDVADMFRGQSSLEMAFIVASVTVVAPICEEFFFRGVFFQGLRAHGGPVMRGVLLSAVVFSMFHLDPVGFFARVELGVLFGWLLVRTGSLWPAILAHTANNLVSIVLFFAARHLEMPEQAASREQAKGILMLVILGGAVLWALLAATRHFPSLLGPLRPREELEAPEAAVTLAPAPQLLRLAVPWMLAAVLSLGAYKAVDPLGIQLSRIDRDYPLRSIPEDAPDALHAERAALYELRVRARRGEIPLGEYAQERARQSKPKRTDVR</sequence>